<keyword evidence="4" id="KW-1003">Cell membrane</keyword>
<dbReference type="OrthoDB" id="9793390at2"/>
<evidence type="ECO:0000256" key="5">
    <source>
        <dbReference type="ARBA" id="ARBA00022692"/>
    </source>
</evidence>
<evidence type="ECO:0000256" key="6">
    <source>
        <dbReference type="ARBA" id="ARBA00022989"/>
    </source>
</evidence>
<feature type="transmembrane region" description="Helical" evidence="8">
    <location>
        <begin position="337"/>
        <end position="359"/>
    </location>
</feature>
<dbReference type="EMBL" id="CP042243">
    <property type="protein sequence ID" value="QEK12106.1"/>
    <property type="molecule type" value="Genomic_DNA"/>
</dbReference>
<feature type="transmembrane region" description="Helical" evidence="8">
    <location>
        <begin position="20"/>
        <end position="47"/>
    </location>
</feature>
<reference evidence="9 10" key="1">
    <citation type="submission" date="2019-07" db="EMBL/GenBank/DDBJ databases">
        <title>Complete genome of Crassaminicella thermophila SY095.</title>
        <authorList>
            <person name="Li X."/>
        </authorList>
    </citation>
    <scope>NUCLEOTIDE SEQUENCE [LARGE SCALE GENOMIC DNA]</scope>
    <source>
        <strain evidence="9 10">SY095</strain>
    </source>
</reference>
<dbReference type="GO" id="GO:0055085">
    <property type="term" value="P:transmembrane transport"/>
    <property type="evidence" value="ECO:0007669"/>
    <property type="project" value="TreeGrafter"/>
</dbReference>
<dbReference type="Pfam" id="PF01594">
    <property type="entry name" value="AI-2E_transport"/>
    <property type="match status" value="1"/>
</dbReference>
<keyword evidence="7 8" id="KW-0472">Membrane</keyword>
<keyword evidence="5 8" id="KW-0812">Transmembrane</keyword>
<keyword evidence="3" id="KW-0813">Transport</keyword>
<evidence type="ECO:0000256" key="8">
    <source>
        <dbReference type="SAM" id="Phobius"/>
    </source>
</evidence>
<feature type="transmembrane region" description="Helical" evidence="8">
    <location>
        <begin position="371"/>
        <end position="394"/>
    </location>
</feature>
<accession>A0A5C0SEA8</accession>
<dbReference type="AlphaFoldDB" id="A0A5C0SEA8"/>
<dbReference type="Proteomes" id="UP000324646">
    <property type="component" value="Chromosome"/>
</dbReference>
<name>A0A5C0SEA8_CRATE</name>
<keyword evidence="6 8" id="KW-1133">Transmembrane helix</keyword>
<evidence type="ECO:0000256" key="2">
    <source>
        <dbReference type="ARBA" id="ARBA00009773"/>
    </source>
</evidence>
<evidence type="ECO:0000256" key="1">
    <source>
        <dbReference type="ARBA" id="ARBA00004651"/>
    </source>
</evidence>
<evidence type="ECO:0000313" key="9">
    <source>
        <dbReference type="EMBL" id="QEK12106.1"/>
    </source>
</evidence>
<protein>
    <submittedName>
        <fullName evidence="9">AI-2E family transporter</fullName>
    </submittedName>
</protein>
<dbReference type="PANTHER" id="PTHR21716:SF53">
    <property type="entry name" value="PERMEASE PERM-RELATED"/>
    <property type="match status" value="1"/>
</dbReference>
<organism evidence="9 10">
    <name type="scientific">Crassaminicella thermophila</name>
    <dbReference type="NCBI Taxonomy" id="2599308"/>
    <lineage>
        <taxon>Bacteria</taxon>
        <taxon>Bacillati</taxon>
        <taxon>Bacillota</taxon>
        <taxon>Clostridia</taxon>
        <taxon>Eubacteriales</taxon>
        <taxon>Clostridiaceae</taxon>
        <taxon>Crassaminicella</taxon>
    </lineage>
</organism>
<evidence type="ECO:0000256" key="4">
    <source>
        <dbReference type="ARBA" id="ARBA00022475"/>
    </source>
</evidence>
<evidence type="ECO:0000256" key="3">
    <source>
        <dbReference type="ARBA" id="ARBA00022448"/>
    </source>
</evidence>
<dbReference type="InterPro" id="IPR002549">
    <property type="entry name" value="AI-2E-like"/>
</dbReference>
<dbReference type="PANTHER" id="PTHR21716">
    <property type="entry name" value="TRANSMEMBRANE PROTEIN"/>
    <property type="match status" value="1"/>
</dbReference>
<sequence length="410" mass="46926">MKDMIDEGLNLLYFIQMKPIFYIFLVLIVSINILILLLLGFSIYYLIHIGNQYVENMKQLRIKKKYFFYLLIFMIIFLLIIVLYNFRVILWKIFTPVIWAIIFAYLLNPIVHLIDKRGISRTWSVIVVYISIILVIILISITVTPKIVTETRKLVELLPKYTTEVDNFLNNVYIKIEQLDNFSPQLTTVKNIIRDHLSKTQYYIVETIKEITSEIFNMFSQIVTLVLIPIFTFYFLKDADYFKKKLTFIIPRVLRNELVNIFKDIHVLLNKFIRGQLIVAACVGVLSIIALLIIKVNFAFLIGTIAGISDIIPYFGPVIGAIPAIVVALLDTPTKALWVIIAFIIIQQIESGIITPKIVGESVGLHPVTVILALLIGSEWLGIVGLIFAVPIAASIKIVMKHIIDIIIKT</sequence>
<evidence type="ECO:0000256" key="7">
    <source>
        <dbReference type="ARBA" id="ARBA00023136"/>
    </source>
</evidence>
<feature type="transmembrane region" description="Helical" evidence="8">
    <location>
        <begin position="67"/>
        <end position="87"/>
    </location>
</feature>
<comment type="similarity">
    <text evidence="2">Belongs to the autoinducer-2 exporter (AI-2E) (TC 2.A.86) family.</text>
</comment>
<feature type="transmembrane region" description="Helical" evidence="8">
    <location>
        <begin position="93"/>
        <end position="114"/>
    </location>
</feature>
<dbReference type="KEGG" id="crs:FQB35_06800"/>
<feature type="transmembrane region" description="Helical" evidence="8">
    <location>
        <begin position="277"/>
        <end position="305"/>
    </location>
</feature>
<feature type="transmembrane region" description="Helical" evidence="8">
    <location>
        <begin position="311"/>
        <end position="330"/>
    </location>
</feature>
<comment type="subcellular location">
    <subcellularLocation>
        <location evidence="1">Cell membrane</location>
        <topology evidence="1">Multi-pass membrane protein</topology>
    </subcellularLocation>
</comment>
<proteinExistence type="inferred from homology"/>
<feature type="transmembrane region" description="Helical" evidence="8">
    <location>
        <begin position="215"/>
        <end position="236"/>
    </location>
</feature>
<gene>
    <name evidence="9" type="ORF">FQB35_06800</name>
</gene>
<keyword evidence="10" id="KW-1185">Reference proteome</keyword>
<dbReference type="GO" id="GO:0005886">
    <property type="term" value="C:plasma membrane"/>
    <property type="evidence" value="ECO:0007669"/>
    <property type="project" value="UniProtKB-SubCell"/>
</dbReference>
<feature type="transmembrane region" description="Helical" evidence="8">
    <location>
        <begin position="126"/>
        <end position="148"/>
    </location>
</feature>
<evidence type="ECO:0000313" key="10">
    <source>
        <dbReference type="Proteomes" id="UP000324646"/>
    </source>
</evidence>